<dbReference type="SUPFAM" id="SSF56024">
    <property type="entry name" value="Phospholipase D/nuclease"/>
    <property type="match status" value="1"/>
</dbReference>
<reference evidence="10" key="1">
    <citation type="submission" date="2024-04" db="EMBL/GenBank/DDBJ databases">
        <title>Salinicola lusitanus LLJ914,a marine bacterium isolated from the Okinawa Trough.</title>
        <authorList>
            <person name="Li J."/>
        </authorList>
    </citation>
    <scope>NUCLEOTIDE SEQUENCE [LARGE SCALE GENOMIC DNA]</scope>
</reference>
<accession>A0AAW0MEA7</accession>
<sequence>MAAPVSWRRLLNSVYSASSPAVAGVFSRITDRLFRAKDRRAGKSEPGLTALFAGCVTEKCPRHVPQQQTRTRAAAFWMYCSCFTAHLDRPLDNVGEREREKVRREKDIGEKEGGEREEEREGKERGRGEREEKEGKGRRRRRGRREGKKEKEEEEGEREGKERGRGEREEKGRKRGGRGEERRRKEEDRGERREEEKDRRKREGERQRSSVLLLAPLLAEADPAPPPRRVHRTQGSAGAHGSSDGPCPHFRWMSQHVPAFRVPGTHIHILTSPDQFYQTMKARIRTAQKRVVMASLYLGTGKLEQELVDCLEEALERSQETSSKLRVSVLLDYTRGSRGAL</sequence>
<dbReference type="Proteomes" id="UP001460270">
    <property type="component" value="Unassembled WGS sequence"/>
</dbReference>
<dbReference type="AlphaFoldDB" id="A0AAW0MEA7"/>
<evidence type="ECO:0000313" key="10">
    <source>
        <dbReference type="Proteomes" id="UP001460270"/>
    </source>
</evidence>
<comment type="catalytic activity">
    <reaction evidence="7">
        <text>a CDP-1,2-diacyl-sn-glycerol + sn-glycerol 3-phosphate = a 1,2-diacyl-sn-glycero-3-phospho-(1'-sn-glycero-3'-phosphate) + CMP + H(+)</text>
        <dbReference type="Rhea" id="RHEA:12593"/>
        <dbReference type="ChEBI" id="CHEBI:15378"/>
        <dbReference type="ChEBI" id="CHEBI:57597"/>
        <dbReference type="ChEBI" id="CHEBI:58332"/>
        <dbReference type="ChEBI" id="CHEBI:60110"/>
        <dbReference type="ChEBI" id="CHEBI:60377"/>
        <dbReference type="EC" id="2.7.8.5"/>
    </reaction>
</comment>
<feature type="compositionally biased region" description="Low complexity" evidence="8">
    <location>
        <begin position="212"/>
        <end position="222"/>
    </location>
</feature>
<comment type="caution">
    <text evidence="9">The sequence shown here is derived from an EMBL/GenBank/DDBJ whole genome shotgun (WGS) entry which is preliminary data.</text>
</comment>
<keyword evidence="10" id="KW-1185">Reference proteome</keyword>
<evidence type="ECO:0000313" key="9">
    <source>
        <dbReference type="EMBL" id="KAK7877195.1"/>
    </source>
</evidence>
<comment type="subcellular location">
    <subcellularLocation>
        <location evidence="7">Mitochondrion</location>
    </subcellularLocation>
</comment>
<evidence type="ECO:0000256" key="6">
    <source>
        <dbReference type="ARBA" id="ARBA00023264"/>
    </source>
</evidence>
<feature type="compositionally biased region" description="Basic and acidic residues" evidence="8">
    <location>
        <begin position="94"/>
        <end position="135"/>
    </location>
</feature>
<keyword evidence="3" id="KW-0677">Repeat</keyword>
<keyword evidence="4 7" id="KW-0443">Lipid metabolism</keyword>
<keyword evidence="6 7" id="KW-1208">Phospholipid metabolism</keyword>
<evidence type="ECO:0000256" key="2">
    <source>
        <dbReference type="ARBA" id="ARBA00022679"/>
    </source>
</evidence>
<evidence type="ECO:0000256" key="4">
    <source>
        <dbReference type="ARBA" id="ARBA00023098"/>
    </source>
</evidence>
<name>A0AAW0MEA7_9GOBI</name>
<dbReference type="GO" id="GO:0032049">
    <property type="term" value="P:cardiolipin biosynthetic process"/>
    <property type="evidence" value="ECO:0007669"/>
    <property type="project" value="InterPro"/>
</dbReference>
<evidence type="ECO:0000256" key="7">
    <source>
        <dbReference type="RuleBase" id="RU365024"/>
    </source>
</evidence>
<dbReference type="PANTHER" id="PTHR12586">
    <property type="entry name" value="CDP-DIACYLGLYCEROL--SERINE O-PHOSPHATIDYLTRANSFERASE"/>
    <property type="match status" value="1"/>
</dbReference>
<evidence type="ECO:0000256" key="1">
    <source>
        <dbReference type="ARBA" id="ARBA00022516"/>
    </source>
</evidence>
<dbReference type="GO" id="GO:0005524">
    <property type="term" value="F:ATP binding"/>
    <property type="evidence" value="ECO:0007669"/>
    <property type="project" value="UniProtKB-KW"/>
</dbReference>
<dbReference type="Gene3D" id="3.30.870.10">
    <property type="entry name" value="Endonuclease Chain A"/>
    <property type="match status" value="1"/>
</dbReference>
<keyword evidence="7" id="KW-0067">ATP-binding</keyword>
<comment type="function">
    <text evidence="7">Functions in the biosynthesis of the anionic phospholipids phosphatidylglycerol and cardiolipin.</text>
</comment>
<dbReference type="EMBL" id="JBBPFD010000714">
    <property type="protein sequence ID" value="KAK7877195.1"/>
    <property type="molecule type" value="Genomic_DNA"/>
</dbReference>
<evidence type="ECO:0000256" key="5">
    <source>
        <dbReference type="ARBA" id="ARBA00023209"/>
    </source>
</evidence>
<feature type="region of interest" description="Disordered" evidence="8">
    <location>
        <begin position="94"/>
        <end position="245"/>
    </location>
</feature>
<evidence type="ECO:0000256" key="3">
    <source>
        <dbReference type="ARBA" id="ARBA00022737"/>
    </source>
</evidence>
<keyword evidence="5 7" id="KW-0594">Phospholipid biosynthesis</keyword>
<gene>
    <name evidence="9" type="ORF">WMY93_032097</name>
</gene>
<keyword evidence="7" id="KW-0496">Mitochondrion</keyword>
<dbReference type="PANTHER" id="PTHR12586:SF1">
    <property type="entry name" value="CDP-DIACYLGLYCEROL--GLYCEROL-3-PHOSPHATE 3-PHOSPHATIDYLTRANSFERASE, MITOCHONDRIAL"/>
    <property type="match status" value="1"/>
</dbReference>
<comment type="pathway">
    <text evidence="7">Phospholipid metabolism; phosphatidylglycerol biosynthesis; phosphatidylglycerol from CDP-diacylglycerol: step 1/2.</text>
</comment>
<keyword evidence="7" id="KW-0547">Nucleotide-binding</keyword>
<dbReference type="EC" id="2.7.8.5" evidence="7"/>
<keyword evidence="2 7" id="KW-0808">Transferase</keyword>
<proteinExistence type="inferred from homology"/>
<dbReference type="InterPro" id="IPR016270">
    <property type="entry name" value="PGS1"/>
</dbReference>
<feature type="compositionally biased region" description="Basic and acidic residues" evidence="8">
    <location>
        <begin position="158"/>
        <end position="208"/>
    </location>
</feature>
<protein>
    <recommendedName>
        <fullName evidence="7">CDP-diacylglycerol--glycerol-3-phosphate 3-phosphatidyltransferase</fullName>
        <ecNumber evidence="7">2.7.8.5</ecNumber>
    </recommendedName>
</protein>
<organism evidence="9 10">
    <name type="scientific">Mugilogobius chulae</name>
    <name type="common">yellowstripe goby</name>
    <dbReference type="NCBI Taxonomy" id="88201"/>
    <lineage>
        <taxon>Eukaryota</taxon>
        <taxon>Metazoa</taxon>
        <taxon>Chordata</taxon>
        <taxon>Craniata</taxon>
        <taxon>Vertebrata</taxon>
        <taxon>Euteleostomi</taxon>
        <taxon>Actinopterygii</taxon>
        <taxon>Neopterygii</taxon>
        <taxon>Teleostei</taxon>
        <taxon>Neoteleostei</taxon>
        <taxon>Acanthomorphata</taxon>
        <taxon>Gobiaria</taxon>
        <taxon>Gobiiformes</taxon>
        <taxon>Gobioidei</taxon>
        <taxon>Gobiidae</taxon>
        <taxon>Gobionellinae</taxon>
        <taxon>Mugilogobius</taxon>
    </lineage>
</organism>
<comment type="similarity">
    <text evidence="7">Belongs to the CDP-alcohol phosphatidyltransferase class-II family.</text>
</comment>
<dbReference type="GO" id="GO:0005739">
    <property type="term" value="C:mitochondrion"/>
    <property type="evidence" value="ECO:0007669"/>
    <property type="project" value="UniProtKB-SubCell"/>
</dbReference>
<evidence type="ECO:0000256" key="8">
    <source>
        <dbReference type="SAM" id="MobiDB-lite"/>
    </source>
</evidence>
<feature type="compositionally biased region" description="Basic residues" evidence="8">
    <location>
        <begin position="136"/>
        <end position="146"/>
    </location>
</feature>
<dbReference type="GO" id="GO:0008444">
    <property type="term" value="F:CDP-diacylglycerol-glycerol-3-phosphate 3-phosphatidyltransferase activity"/>
    <property type="evidence" value="ECO:0007669"/>
    <property type="project" value="UniProtKB-EC"/>
</dbReference>
<keyword evidence="1 7" id="KW-0444">Lipid biosynthesis</keyword>